<feature type="transmembrane region" description="Helical" evidence="1">
    <location>
        <begin position="119"/>
        <end position="139"/>
    </location>
</feature>
<dbReference type="PANTHER" id="PTHR36927">
    <property type="entry name" value="BLR4337 PROTEIN"/>
    <property type="match status" value="1"/>
</dbReference>
<feature type="transmembrane region" description="Helical" evidence="1">
    <location>
        <begin position="176"/>
        <end position="197"/>
    </location>
</feature>
<feature type="transmembrane region" description="Helical" evidence="1">
    <location>
        <begin position="254"/>
        <end position="278"/>
    </location>
</feature>
<feature type="transmembrane region" description="Helical" evidence="1">
    <location>
        <begin position="146"/>
        <end position="164"/>
    </location>
</feature>
<dbReference type="GO" id="GO:0016746">
    <property type="term" value="F:acyltransferase activity"/>
    <property type="evidence" value="ECO:0007669"/>
    <property type="project" value="UniProtKB-KW"/>
</dbReference>
<dbReference type="InterPro" id="IPR002656">
    <property type="entry name" value="Acyl_transf_3_dom"/>
</dbReference>
<feature type="domain" description="Acyltransferase 3" evidence="2">
    <location>
        <begin position="5"/>
        <end position="342"/>
    </location>
</feature>
<dbReference type="EMBL" id="VTDN01000003">
    <property type="protein sequence ID" value="MEB5476542.1"/>
    <property type="molecule type" value="Genomic_DNA"/>
</dbReference>
<feature type="transmembrane region" description="Helical" evidence="1">
    <location>
        <begin position="12"/>
        <end position="34"/>
    </location>
</feature>
<evidence type="ECO:0000256" key="1">
    <source>
        <dbReference type="SAM" id="Phobius"/>
    </source>
</evidence>
<keyword evidence="1" id="KW-1133">Transmembrane helix</keyword>
<feature type="transmembrane region" description="Helical" evidence="1">
    <location>
        <begin position="209"/>
        <end position="234"/>
    </location>
</feature>
<gene>
    <name evidence="3" type="ORF">I2F25_05675</name>
</gene>
<feature type="transmembrane region" description="Helical" evidence="1">
    <location>
        <begin position="46"/>
        <end position="72"/>
    </location>
</feature>
<feature type="transmembrane region" description="Helical" evidence="1">
    <location>
        <begin position="84"/>
        <end position="107"/>
    </location>
</feature>
<protein>
    <submittedName>
        <fullName evidence="3">Acyltransferase family protein</fullName>
    </submittedName>
</protein>
<evidence type="ECO:0000259" key="2">
    <source>
        <dbReference type="Pfam" id="PF01757"/>
    </source>
</evidence>
<organism evidence="3 4">
    <name type="scientific">Acinetobacter pollinis</name>
    <dbReference type="NCBI Taxonomy" id="2605270"/>
    <lineage>
        <taxon>Bacteria</taxon>
        <taxon>Pseudomonadati</taxon>
        <taxon>Pseudomonadota</taxon>
        <taxon>Gammaproteobacteria</taxon>
        <taxon>Moraxellales</taxon>
        <taxon>Moraxellaceae</taxon>
        <taxon>Acinetobacter</taxon>
    </lineage>
</organism>
<dbReference type="PANTHER" id="PTHR36927:SF3">
    <property type="entry name" value="GLUCANS BIOSYNTHESIS PROTEIN C"/>
    <property type="match status" value="1"/>
</dbReference>
<keyword evidence="4" id="KW-1185">Reference proteome</keyword>
<dbReference type="InterPro" id="IPR050623">
    <property type="entry name" value="Glucan_succinyl_AcylTrfase"/>
</dbReference>
<dbReference type="Proteomes" id="UP001339883">
    <property type="component" value="Unassembled WGS sequence"/>
</dbReference>
<feature type="transmembrane region" description="Helical" evidence="1">
    <location>
        <begin position="323"/>
        <end position="345"/>
    </location>
</feature>
<keyword evidence="3" id="KW-0808">Transferase</keyword>
<evidence type="ECO:0000313" key="4">
    <source>
        <dbReference type="Proteomes" id="UP001339883"/>
    </source>
</evidence>
<name>A0ABU6DUF6_9GAMM</name>
<comment type="caution">
    <text evidence="3">The sequence shown here is derived from an EMBL/GenBank/DDBJ whole genome shotgun (WGS) entry which is preliminary data.</text>
</comment>
<keyword evidence="3" id="KW-0012">Acyltransferase</keyword>
<dbReference type="RefSeq" id="WP_325775038.1">
    <property type="nucleotide sequence ID" value="NZ_VTDN01000003.1"/>
</dbReference>
<sequence length="361" mass="42963">MNRLYGLDLLRAILIIEGVFYHVGLIVSPLSWIYSSKVYNSYFLGIVFQFFHIFRMETFFILSGFFSTLVIFYKGLDYFKDTKLNRLFVPFIILLLIIALPQSLYIYNVNGGEYSYPFLISHMWFLETLIYISILHYFICIKSLEVDIYLIIFFAILYFLSNPLSGIVGKFVSKEISFSINNFFTFSFYYFFGVFFYKNKERVIVFLKNYFIPILIVTSLSVIIYLFEIFNNYLSNDQYHYEKFLRNLSFFDKYLYLYIKMPILKLIAALGISIMLIYTFIQLEFRKNNFVNKIVEAALPIYIFHHPLVIFFGNLFDNKGLNIYLYFSLVVLTSLSFSIALYFLFNKNIFFRKAFGLKVSN</sequence>
<feature type="transmembrane region" description="Helical" evidence="1">
    <location>
        <begin position="290"/>
        <end position="311"/>
    </location>
</feature>
<reference evidence="3 4" key="1">
    <citation type="submission" date="2019-08" db="EMBL/GenBank/DDBJ databases">
        <title>Five species of Acinetobacter isolated from floral nectar and animal pollinators.</title>
        <authorList>
            <person name="Hendry T.A."/>
        </authorList>
    </citation>
    <scope>NUCLEOTIDE SEQUENCE [LARGE SCALE GENOMIC DNA]</scope>
    <source>
        <strain evidence="3 4">MD18.27</strain>
    </source>
</reference>
<keyword evidence="1" id="KW-0812">Transmembrane</keyword>
<proteinExistence type="predicted"/>
<evidence type="ECO:0000313" key="3">
    <source>
        <dbReference type="EMBL" id="MEB5476542.1"/>
    </source>
</evidence>
<accession>A0ABU6DUF6</accession>
<dbReference type="Pfam" id="PF01757">
    <property type="entry name" value="Acyl_transf_3"/>
    <property type="match status" value="1"/>
</dbReference>
<keyword evidence="1" id="KW-0472">Membrane</keyword>